<evidence type="ECO:0000313" key="4">
    <source>
        <dbReference type="Proteomes" id="UP000426424"/>
    </source>
</evidence>
<sequence>MAKQSQKTSVHFSSDLEAILDRVYGNKSDSTLDRAKTSIPPPFARKNPGSQELKEALAELRTRRERAQGSLRMQEEINYLREQISALRKLGDQIDQLRQQIAVKETQGQPSTLSEAG</sequence>
<keyword evidence="4" id="KW-1185">Reference proteome</keyword>
<organism evidence="3 4">
    <name type="scientific">Thermochromatium tepidum ATCC 43061</name>
    <dbReference type="NCBI Taxonomy" id="316276"/>
    <lineage>
        <taxon>Bacteria</taxon>
        <taxon>Pseudomonadati</taxon>
        <taxon>Pseudomonadota</taxon>
        <taxon>Gammaproteobacteria</taxon>
        <taxon>Chromatiales</taxon>
        <taxon>Chromatiaceae</taxon>
        <taxon>Thermochromatium</taxon>
    </lineage>
</organism>
<proteinExistence type="predicted"/>
<feature type="coiled-coil region" evidence="1">
    <location>
        <begin position="50"/>
        <end position="107"/>
    </location>
</feature>
<evidence type="ECO:0000256" key="2">
    <source>
        <dbReference type="SAM" id="MobiDB-lite"/>
    </source>
</evidence>
<dbReference type="RefSeq" id="WP_153974511.1">
    <property type="nucleotide sequence ID" value="NZ_CP039268.1"/>
</dbReference>
<accession>A0A6I6E6M8</accession>
<dbReference type="Proteomes" id="UP000426424">
    <property type="component" value="Chromosome"/>
</dbReference>
<dbReference type="EMBL" id="CP039268">
    <property type="protein sequence ID" value="QGU32313.1"/>
    <property type="molecule type" value="Genomic_DNA"/>
</dbReference>
<evidence type="ECO:0000256" key="1">
    <source>
        <dbReference type="SAM" id="Coils"/>
    </source>
</evidence>
<keyword evidence="1" id="KW-0175">Coiled coil</keyword>
<name>A0A6I6E6M8_THETI</name>
<protein>
    <submittedName>
        <fullName evidence="3">Uncharacterized protein</fullName>
    </submittedName>
</protein>
<dbReference type="KEGG" id="ttp:E6P07_04485"/>
<dbReference type="OrthoDB" id="5772038at2"/>
<dbReference type="AlphaFoldDB" id="A0A6I6E6M8"/>
<feature type="region of interest" description="Disordered" evidence="2">
    <location>
        <begin position="29"/>
        <end position="49"/>
    </location>
</feature>
<reference evidence="3 4" key="1">
    <citation type="submission" date="2019-12" db="EMBL/GenBank/DDBJ databases">
        <title>The complete genome of the thermophilic, anoxygenic phototrophic gammaproteobacterium Thermochromatium tepidum.</title>
        <authorList>
            <person name="Sattley W.M."/>
            <person name="Swingley W.D."/>
            <person name="Burchell B.M."/>
            <person name="Gurbani S.A."/>
            <person name="Kujawa C.M."/>
            <person name="Nuccio D.A."/>
            <person name="Schladweiler J."/>
            <person name="Shaffer K.N."/>
            <person name="Stokes L.M."/>
            <person name="Touchman J.W."/>
            <person name="Blankenship R.E."/>
            <person name="Madigan M.T."/>
        </authorList>
    </citation>
    <scope>NUCLEOTIDE SEQUENCE [LARGE SCALE GENOMIC DNA]</scope>
    <source>
        <strain evidence="3 4">ATCC 43061</strain>
    </source>
</reference>
<gene>
    <name evidence="3" type="ORF">E6P07_04485</name>
</gene>
<evidence type="ECO:0000313" key="3">
    <source>
        <dbReference type="EMBL" id="QGU32313.1"/>
    </source>
</evidence>